<keyword evidence="1" id="KW-1133">Transmembrane helix</keyword>
<feature type="transmembrane region" description="Helical" evidence="1">
    <location>
        <begin position="78"/>
        <end position="98"/>
    </location>
</feature>
<dbReference type="AlphaFoldDB" id="A0A8T6R4Y5"/>
<evidence type="ECO:0000256" key="1">
    <source>
        <dbReference type="SAM" id="Phobius"/>
    </source>
</evidence>
<keyword evidence="1" id="KW-0472">Membrane</keyword>
<sequence>MGGFGGWFRRRVVRADLRDRDLLCASGRYHWSDYLEDRPGWRRYWMSAGLFEGAVFAVVVVSMLGFPWIRPAGDGPRLGWWLVTVPVAAVGAWMLLLVQSSLRGMLRGLHDPVRPAD</sequence>
<accession>A0A8T6R4Y5</accession>
<evidence type="ECO:0000313" key="3">
    <source>
        <dbReference type="Proteomes" id="UP000287866"/>
    </source>
</evidence>
<keyword evidence="1" id="KW-0812">Transmembrane</keyword>
<gene>
    <name evidence="2" type="ORF">EPD83_007390</name>
</gene>
<proteinExistence type="predicted"/>
<feature type="transmembrane region" description="Helical" evidence="1">
    <location>
        <begin position="44"/>
        <end position="66"/>
    </location>
</feature>
<dbReference type="Proteomes" id="UP000287866">
    <property type="component" value="Unassembled WGS sequence"/>
</dbReference>
<organism evidence="2 3">
    <name type="scientific">Phycicoccus flavus</name>
    <dbReference type="NCBI Taxonomy" id="2502783"/>
    <lineage>
        <taxon>Bacteria</taxon>
        <taxon>Bacillati</taxon>
        <taxon>Actinomycetota</taxon>
        <taxon>Actinomycetes</taxon>
        <taxon>Micrococcales</taxon>
        <taxon>Intrasporangiaceae</taxon>
        <taxon>Phycicoccus</taxon>
    </lineage>
</organism>
<dbReference type="EMBL" id="SAYU02000018">
    <property type="protein sequence ID" value="NHA67875.1"/>
    <property type="molecule type" value="Genomic_DNA"/>
</dbReference>
<reference evidence="2" key="1">
    <citation type="submission" date="2020-03" db="EMBL/GenBank/DDBJ databases">
        <title>Phycicoccus flavus sp. nov., a novel endophytic actinobacterium isolated from branch of Kandelia candel.</title>
        <authorList>
            <person name="Tuo L."/>
        </authorList>
    </citation>
    <scope>NUCLEOTIDE SEQUENCE</scope>
    <source>
        <strain evidence="2">CMS6Z-2</strain>
    </source>
</reference>
<protein>
    <submittedName>
        <fullName evidence="2">Uncharacterized protein</fullName>
    </submittedName>
</protein>
<dbReference type="RefSeq" id="WP_165566410.1">
    <property type="nucleotide sequence ID" value="NZ_SAYU02000018.1"/>
</dbReference>
<comment type="caution">
    <text evidence="2">The sequence shown here is derived from an EMBL/GenBank/DDBJ whole genome shotgun (WGS) entry which is preliminary data.</text>
</comment>
<keyword evidence="3" id="KW-1185">Reference proteome</keyword>
<evidence type="ECO:0000313" key="2">
    <source>
        <dbReference type="EMBL" id="NHA67875.1"/>
    </source>
</evidence>
<name>A0A8T6R4Y5_9MICO</name>